<dbReference type="EMBL" id="CP026095">
    <property type="protein sequence ID" value="AZV45382.1"/>
    <property type="molecule type" value="Genomic_DNA"/>
</dbReference>
<organism evidence="1 2">
    <name type="scientific">Peribacillus asahii</name>
    <dbReference type="NCBI Taxonomy" id="228899"/>
    <lineage>
        <taxon>Bacteria</taxon>
        <taxon>Bacillati</taxon>
        <taxon>Bacillota</taxon>
        <taxon>Bacilli</taxon>
        <taxon>Bacillales</taxon>
        <taxon>Bacillaceae</taxon>
        <taxon>Peribacillus</taxon>
    </lineage>
</organism>
<proteinExistence type="predicted"/>
<sequence length="38" mass="4287">MYKSNISPDFFRGVGAITLFESIHCPIDGILSWLMEVV</sequence>
<dbReference type="Proteomes" id="UP000283095">
    <property type="component" value="Chromosome"/>
</dbReference>
<accession>A0A3T0KYJ2</accession>
<evidence type="ECO:0000313" key="2">
    <source>
        <dbReference type="Proteomes" id="UP000283095"/>
    </source>
</evidence>
<dbReference type="AlphaFoldDB" id="A0A3T0KYJ2"/>
<dbReference type="KEGG" id="pasa:BAOM_4824"/>
<name>A0A3T0KYJ2_9BACI</name>
<gene>
    <name evidence="1" type="ORF">BAOM_4824</name>
</gene>
<protein>
    <submittedName>
        <fullName evidence="1">Uncharacterized protein</fullName>
    </submittedName>
</protein>
<reference evidence="1 2" key="1">
    <citation type="submission" date="2018-01" db="EMBL/GenBank/DDBJ databases">
        <title>Bacillus asahii Genome sequencing and assembly.</title>
        <authorList>
            <person name="Jiang H."/>
            <person name="Feng Y."/>
            <person name="Zhao F."/>
            <person name="Lin X."/>
        </authorList>
    </citation>
    <scope>NUCLEOTIDE SEQUENCE [LARGE SCALE GENOMIC DNA]</scope>
    <source>
        <strain evidence="1 2">OM18</strain>
    </source>
</reference>
<evidence type="ECO:0000313" key="1">
    <source>
        <dbReference type="EMBL" id="AZV45382.1"/>
    </source>
</evidence>